<evidence type="ECO:0000313" key="1">
    <source>
        <dbReference type="EMBL" id="BCK55314.1"/>
    </source>
</evidence>
<dbReference type="Proteomes" id="UP000516173">
    <property type="component" value="Chromosome"/>
</dbReference>
<accession>A0A7G1KPZ5</accession>
<reference evidence="1 2" key="1">
    <citation type="submission" date="2020-08" db="EMBL/GenBank/DDBJ databases">
        <title>Genome Sequencing of Nocardia wallacei strain FMUON74 and assembly.</title>
        <authorList>
            <person name="Toyokawa M."/>
            <person name="Uesaka K."/>
        </authorList>
    </citation>
    <scope>NUCLEOTIDE SEQUENCE [LARGE SCALE GENOMIC DNA]</scope>
    <source>
        <strain evidence="1 2">FMUON74</strain>
    </source>
</reference>
<protein>
    <submittedName>
        <fullName evidence="1">Uncharacterized protein</fullName>
    </submittedName>
</protein>
<proteinExistence type="predicted"/>
<dbReference type="AlphaFoldDB" id="A0A7G1KPZ5"/>
<sequence>MADQTAIPARVTVAAARKVDMTGSFRWSGARSAERRGQMIGLGTRDRSRTAHPYADDARAVAVVGGS</sequence>
<dbReference type="EMBL" id="AP023396">
    <property type="protein sequence ID" value="BCK55314.1"/>
    <property type="molecule type" value="Genomic_DNA"/>
</dbReference>
<organism evidence="1 2">
    <name type="scientific">Nocardia wallacei</name>
    <dbReference type="NCBI Taxonomy" id="480035"/>
    <lineage>
        <taxon>Bacteria</taxon>
        <taxon>Bacillati</taxon>
        <taxon>Actinomycetota</taxon>
        <taxon>Actinomycetes</taxon>
        <taxon>Mycobacteriales</taxon>
        <taxon>Nocardiaceae</taxon>
        <taxon>Nocardia</taxon>
    </lineage>
</organism>
<dbReference type="KEGG" id="nwl:NWFMUON74_30860"/>
<keyword evidence="2" id="KW-1185">Reference proteome</keyword>
<name>A0A7G1KPZ5_9NOCA</name>
<evidence type="ECO:0000313" key="2">
    <source>
        <dbReference type="Proteomes" id="UP000516173"/>
    </source>
</evidence>
<gene>
    <name evidence="1" type="ORF">NWFMUON74_30860</name>
</gene>